<comment type="caution">
    <text evidence="2">The sequence shown here is derived from an EMBL/GenBank/DDBJ whole genome shotgun (WGS) entry which is preliminary data.</text>
</comment>
<evidence type="ECO:0000313" key="2">
    <source>
        <dbReference type="EMBL" id="KAK2604338.1"/>
    </source>
</evidence>
<evidence type="ECO:0000313" key="3">
    <source>
        <dbReference type="Proteomes" id="UP001265746"/>
    </source>
</evidence>
<keyword evidence="3" id="KW-1185">Reference proteome</keyword>
<dbReference type="Pfam" id="PF06985">
    <property type="entry name" value="HET"/>
    <property type="match status" value="1"/>
</dbReference>
<reference evidence="2" key="1">
    <citation type="submission" date="2023-06" db="EMBL/GenBank/DDBJ databases">
        <authorList>
            <person name="Noh H."/>
        </authorList>
    </citation>
    <scope>NUCLEOTIDE SEQUENCE</scope>
    <source>
        <strain evidence="2">DUCC20226</strain>
    </source>
</reference>
<dbReference type="InterPro" id="IPR052895">
    <property type="entry name" value="HetReg/Transcr_Mod"/>
</dbReference>
<dbReference type="PANTHER" id="PTHR24148">
    <property type="entry name" value="ANKYRIN REPEAT DOMAIN-CONTAINING PROTEIN 39 HOMOLOG-RELATED"/>
    <property type="match status" value="1"/>
</dbReference>
<sequence length="594" mass="69907">MASTVEPDYFKHKQLPDARTYIRLLKINSVDQTRDISVHCKLTTWLKAAAPAYTAISYTWGDPNLLATILINGKRMQVRRNCEDVLRQPCRNKNGYFWIDAICINQADNDEKSFQVAKMGKVFRDARQTLACVGLHENDSEFLFERLYKHQRRWRRLSNSFDGLGNLRDRPWLTLRSKSTLIRLCKALSMFLRRPYFHRVWIYQELFLGKNIQVCCEDKTVELSSLWAIYMTHLLWIQFPTKITQHIDCYFLEEMEDVRYLLETVKHKSRLSLRELIPVIRTLQSEDIRDRVFGILSTIKWHDEKPIRPDYDKDPFDLAVEVLQRIKINAHDLIRGHYFIRTLSDTIMVAKLMGLPDQPSSRLDDEIQVRRLKHSEPQRVNPARLAQEVGFWPNLFWGYRIYFHNASWHTQSRPSKHAVDRSALKHQDPKVLPNDSPFPTIQKWSKGTIWDVQNTDVLLPEEAQPQDWLLVPSLSKFESREPLLAFVARDIQGSLLQLIGKALFAARKDRPRESYQNGGYKYRVFFGHEDAIVLTHSLNWREGTQGFLSKEDEPHKLQVEDFFETRLCGERSQSYAILLEHRESQAEMRDYVSV</sequence>
<dbReference type="PANTHER" id="PTHR24148:SF64">
    <property type="entry name" value="HETEROKARYON INCOMPATIBILITY DOMAIN-CONTAINING PROTEIN"/>
    <property type="match status" value="1"/>
</dbReference>
<dbReference type="InterPro" id="IPR010730">
    <property type="entry name" value="HET"/>
</dbReference>
<accession>A0AAD9SCI8</accession>
<feature type="domain" description="Heterokaryon incompatibility" evidence="1">
    <location>
        <begin position="53"/>
        <end position="205"/>
    </location>
</feature>
<dbReference type="EMBL" id="JAUJFL010000004">
    <property type="protein sequence ID" value="KAK2604338.1"/>
    <property type="molecule type" value="Genomic_DNA"/>
</dbReference>
<organism evidence="2 3">
    <name type="scientific">Phomopsis amygdali</name>
    <name type="common">Fusicoccum amygdali</name>
    <dbReference type="NCBI Taxonomy" id="1214568"/>
    <lineage>
        <taxon>Eukaryota</taxon>
        <taxon>Fungi</taxon>
        <taxon>Dikarya</taxon>
        <taxon>Ascomycota</taxon>
        <taxon>Pezizomycotina</taxon>
        <taxon>Sordariomycetes</taxon>
        <taxon>Sordariomycetidae</taxon>
        <taxon>Diaporthales</taxon>
        <taxon>Diaporthaceae</taxon>
        <taxon>Diaporthe</taxon>
    </lineage>
</organism>
<dbReference type="Proteomes" id="UP001265746">
    <property type="component" value="Unassembled WGS sequence"/>
</dbReference>
<name>A0AAD9SCI8_PHOAM</name>
<evidence type="ECO:0000259" key="1">
    <source>
        <dbReference type="Pfam" id="PF06985"/>
    </source>
</evidence>
<proteinExistence type="predicted"/>
<gene>
    <name evidence="2" type="ORF">N8I77_007279</name>
</gene>
<dbReference type="AlphaFoldDB" id="A0AAD9SCI8"/>
<protein>
    <recommendedName>
        <fullName evidence="1">Heterokaryon incompatibility domain-containing protein</fullName>
    </recommendedName>
</protein>